<accession>A0AAV5VDQ1</accession>
<protein>
    <submittedName>
        <fullName evidence="3">Uncharacterized protein</fullName>
    </submittedName>
</protein>
<dbReference type="Proteomes" id="UP001432322">
    <property type="component" value="Unassembled WGS sequence"/>
</dbReference>
<dbReference type="EMBL" id="BTSY01000002">
    <property type="protein sequence ID" value="GMT16044.1"/>
    <property type="molecule type" value="Genomic_DNA"/>
</dbReference>
<name>A0AAV5VDQ1_9BILA</name>
<feature type="compositionally biased region" description="Basic and acidic residues" evidence="2">
    <location>
        <begin position="75"/>
        <end position="169"/>
    </location>
</feature>
<feature type="coiled-coil region" evidence="1">
    <location>
        <begin position="334"/>
        <end position="361"/>
    </location>
</feature>
<keyword evidence="4" id="KW-1185">Reference proteome</keyword>
<gene>
    <name evidence="3" type="ORF">PFISCL1PPCAC_7341</name>
</gene>
<dbReference type="AlphaFoldDB" id="A0AAV5VDQ1"/>
<keyword evidence="1" id="KW-0175">Coiled coil</keyword>
<feature type="non-terminal residue" evidence="3">
    <location>
        <position position="436"/>
    </location>
</feature>
<evidence type="ECO:0000313" key="3">
    <source>
        <dbReference type="EMBL" id="GMT16044.1"/>
    </source>
</evidence>
<evidence type="ECO:0000256" key="2">
    <source>
        <dbReference type="SAM" id="MobiDB-lite"/>
    </source>
</evidence>
<evidence type="ECO:0000313" key="4">
    <source>
        <dbReference type="Proteomes" id="UP001432322"/>
    </source>
</evidence>
<feature type="region of interest" description="Disordered" evidence="2">
    <location>
        <begin position="1"/>
        <end position="169"/>
    </location>
</feature>
<reference evidence="3" key="1">
    <citation type="submission" date="2023-10" db="EMBL/GenBank/DDBJ databases">
        <title>Genome assembly of Pristionchus species.</title>
        <authorList>
            <person name="Yoshida K."/>
            <person name="Sommer R.J."/>
        </authorList>
    </citation>
    <scope>NUCLEOTIDE SEQUENCE</scope>
    <source>
        <strain evidence="3">RS5133</strain>
    </source>
</reference>
<sequence>MGGKSSKRKMQHAINQQLRESQERERAMHQVSAMGGGGSKGEAAINQQLRESQERERAMHQSHLNQLLEQQKAADMARMESDAQSRREMEDARVRSQQREDEMKREIQLMTDKFNEDSSNRESRSAEERERMRADFNRSVREKEENLNRVREQNDSEMKDLRQKQEDKEKEFRNELSDIQEKRVLQETAHNAQILALSEKAEEVRKTMYEKMLTSQKEASDYLLAQQKAHLDSMTMAYVVMANIPRSIQSDKESQTLEGKKALLRNDVDHISQSYNRLTELYLEDFTQQLNESRKNEAKSMAEMCGRVDFHCTDLVNSLERDSANIDHALRKALITVKAKLKALRDNITRLRTDMMEMSSSIGIRDLDMVRDCLRELEREVDSIPAIQGQSTSELLAMQIQQLSTFDRQNITAILGKSNPAIGMSPASDSPDEKVE</sequence>
<organism evidence="3 4">
    <name type="scientific">Pristionchus fissidentatus</name>
    <dbReference type="NCBI Taxonomy" id="1538716"/>
    <lineage>
        <taxon>Eukaryota</taxon>
        <taxon>Metazoa</taxon>
        <taxon>Ecdysozoa</taxon>
        <taxon>Nematoda</taxon>
        <taxon>Chromadorea</taxon>
        <taxon>Rhabditida</taxon>
        <taxon>Rhabditina</taxon>
        <taxon>Diplogasteromorpha</taxon>
        <taxon>Diplogasteroidea</taxon>
        <taxon>Neodiplogasteridae</taxon>
        <taxon>Pristionchus</taxon>
    </lineage>
</organism>
<feature type="compositionally biased region" description="Basic residues" evidence="2">
    <location>
        <begin position="1"/>
        <end position="11"/>
    </location>
</feature>
<comment type="caution">
    <text evidence="3">The sequence shown here is derived from an EMBL/GenBank/DDBJ whole genome shotgun (WGS) entry which is preliminary data.</text>
</comment>
<evidence type="ECO:0000256" key="1">
    <source>
        <dbReference type="SAM" id="Coils"/>
    </source>
</evidence>
<proteinExistence type="predicted"/>